<accession>A0A6J4VAC4</accession>
<protein>
    <submittedName>
        <fullName evidence="1">Uncharacterized protein</fullName>
    </submittedName>
</protein>
<dbReference type="AlphaFoldDB" id="A0A6J4VAC4"/>
<name>A0A6J4VAC4_9BACT</name>
<dbReference type="EMBL" id="CADCWL010000146">
    <property type="protein sequence ID" value="CAA9571760.1"/>
    <property type="molecule type" value="Genomic_DNA"/>
</dbReference>
<proteinExistence type="predicted"/>
<reference evidence="1" key="1">
    <citation type="submission" date="2020-02" db="EMBL/GenBank/DDBJ databases">
        <authorList>
            <person name="Meier V. D."/>
        </authorList>
    </citation>
    <scope>NUCLEOTIDE SEQUENCE</scope>
    <source>
        <strain evidence="1">AVDCRST_MAG19</strain>
    </source>
</reference>
<organism evidence="1">
    <name type="scientific">uncultured Thermomicrobiales bacterium</name>
    <dbReference type="NCBI Taxonomy" id="1645740"/>
    <lineage>
        <taxon>Bacteria</taxon>
        <taxon>Pseudomonadati</taxon>
        <taxon>Thermomicrobiota</taxon>
        <taxon>Thermomicrobia</taxon>
        <taxon>Thermomicrobiales</taxon>
        <taxon>environmental samples</taxon>
    </lineage>
</organism>
<evidence type="ECO:0000313" key="1">
    <source>
        <dbReference type="EMBL" id="CAA9571760.1"/>
    </source>
</evidence>
<sequence>MPRGETEGGALHTVGLAARDGVSRDGAVDRPCGRDEQLRRPMVSSGICRS</sequence>
<gene>
    <name evidence="1" type="ORF">AVDCRST_MAG19-2852</name>
</gene>